<gene>
    <name evidence="2" type="ORF">BD410DRAFT_490320</name>
</gene>
<keyword evidence="1" id="KW-1133">Transmembrane helix</keyword>
<evidence type="ECO:0000256" key="1">
    <source>
        <dbReference type="SAM" id="Phobius"/>
    </source>
</evidence>
<protein>
    <submittedName>
        <fullName evidence="2">Uncharacterized protein</fullName>
    </submittedName>
</protein>
<keyword evidence="1" id="KW-0812">Transmembrane</keyword>
<dbReference type="EMBL" id="ML170205">
    <property type="protein sequence ID" value="TDL18660.1"/>
    <property type="molecule type" value="Genomic_DNA"/>
</dbReference>
<organism evidence="2 3">
    <name type="scientific">Rickenella mellea</name>
    <dbReference type="NCBI Taxonomy" id="50990"/>
    <lineage>
        <taxon>Eukaryota</taxon>
        <taxon>Fungi</taxon>
        <taxon>Dikarya</taxon>
        <taxon>Basidiomycota</taxon>
        <taxon>Agaricomycotina</taxon>
        <taxon>Agaricomycetes</taxon>
        <taxon>Hymenochaetales</taxon>
        <taxon>Rickenellaceae</taxon>
        <taxon>Rickenella</taxon>
    </lineage>
</organism>
<evidence type="ECO:0000313" key="2">
    <source>
        <dbReference type="EMBL" id="TDL18660.1"/>
    </source>
</evidence>
<dbReference type="Proteomes" id="UP000294933">
    <property type="component" value="Unassembled WGS sequence"/>
</dbReference>
<keyword evidence="1" id="KW-0472">Membrane</keyword>
<dbReference type="AlphaFoldDB" id="A0A4Y7PVU7"/>
<evidence type="ECO:0000313" key="3">
    <source>
        <dbReference type="Proteomes" id="UP000294933"/>
    </source>
</evidence>
<keyword evidence="3" id="KW-1185">Reference proteome</keyword>
<reference evidence="2 3" key="1">
    <citation type="submission" date="2018-06" db="EMBL/GenBank/DDBJ databases">
        <title>A transcriptomic atlas of mushroom development highlights an independent origin of complex multicellularity.</title>
        <authorList>
            <consortium name="DOE Joint Genome Institute"/>
            <person name="Krizsan K."/>
            <person name="Almasi E."/>
            <person name="Merenyi Z."/>
            <person name="Sahu N."/>
            <person name="Viragh M."/>
            <person name="Koszo T."/>
            <person name="Mondo S."/>
            <person name="Kiss B."/>
            <person name="Balint B."/>
            <person name="Kues U."/>
            <person name="Barry K."/>
            <person name="Hegedus J.C."/>
            <person name="Henrissat B."/>
            <person name="Johnson J."/>
            <person name="Lipzen A."/>
            <person name="Ohm R."/>
            <person name="Nagy I."/>
            <person name="Pangilinan J."/>
            <person name="Yan J."/>
            <person name="Xiong Y."/>
            <person name="Grigoriev I.V."/>
            <person name="Hibbett D.S."/>
            <person name="Nagy L.G."/>
        </authorList>
    </citation>
    <scope>NUCLEOTIDE SEQUENCE [LARGE SCALE GENOMIC DNA]</scope>
    <source>
        <strain evidence="2 3">SZMC22713</strain>
    </source>
</reference>
<accession>A0A4Y7PVU7</accession>
<sequence>MLDEGRLKAQTVSWCRGESDDLPGRQIDVGMMSVWQFLIFVYLTSVSNLCLATRRGQNHVSCWQPTHVLVRDKSDASSSVPLEGSSPR</sequence>
<feature type="transmembrane region" description="Helical" evidence="1">
    <location>
        <begin position="33"/>
        <end position="51"/>
    </location>
</feature>
<name>A0A4Y7PVU7_9AGAM</name>
<dbReference type="VEuPathDB" id="FungiDB:BD410DRAFT_490320"/>
<proteinExistence type="predicted"/>